<dbReference type="GO" id="GO:0003950">
    <property type="term" value="F:NAD+ poly-ADP-ribosyltransferase activity"/>
    <property type="evidence" value="ECO:0007669"/>
    <property type="project" value="UniProtKB-UniRule"/>
</dbReference>
<dbReference type="PANTHER" id="PTHR45740">
    <property type="entry name" value="POLY [ADP-RIBOSE] POLYMERASE"/>
    <property type="match status" value="1"/>
</dbReference>
<protein>
    <recommendedName>
        <fullName evidence="1">Poly [ADP-ribose] polymerase</fullName>
        <shortName evidence="1">PARP</shortName>
        <ecNumber evidence="1">2.4.2.-</ecNumber>
    </recommendedName>
</protein>
<dbReference type="OMA" id="WERYTHP"/>
<evidence type="ECO:0000259" key="2">
    <source>
        <dbReference type="PROSITE" id="PS51059"/>
    </source>
</evidence>
<name>L1I9V5_GUITC</name>
<dbReference type="EMBL" id="JH993159">
    <property type="protein sequence ID" value="EKX33036.1"/>
    <property type="molecule type" value="Genomic_DNA"/>
</dbReference>
<reference evidence="3 5" key="1">
    <citation type="journal article" date="2012" name="Nature">
        <title>Algal genomes reveal evolutionary mosaicism and the fate of nucleomorphs.</title>
        <authorList>
            <consortium name="DOE Joint Genome Institute"/>
            <person name="Curtis B.A."/>
            <person name="Tanifuji G."/>
            <person name="Burki F."/>
            <person name="Gruber A."/>
            <person name="Irimia M."/>
            <person name="Maruyama S."/>
            <person name="Arias M.C."/>
            <person name="Ball S.G."/>
            <person name="Gile G.H."/>
            <person name="Hirakawa Y."/>
            <person name="Hopkins J.F."/>
            <person name="Kuo A."/>
            <person name="Rensing S.A."/>
            <person name="Schmutz J."/>
            <person name="Symeonidi A."/>
            <person name="Elias M."/>
            <person name="Eveleigh R.J."/>
            <person name="Herman E.K."/>
            <person name="Klute M.J."/>
            <person name="Nakayama T."/>
            <person name="Obornik M."/>
            <person name="Reyes-Prieto A."/>
            <person name="Armbrust E.V."/>
            <person name="Aves S.J."/>
            <person name="Beiko R.G."/>
            <person name="Coutinho P."/>
            <person name="Dacks J.B."/>
            <person name="Durnford D.G."/>
            <person name="Fast N.M."/>
            <person name="Green B.R."/>
            <person name="Grisdale C.J."/>
            <person name="Hempel F."/>
            <person name="Henrissat B."/>
            <person name="Hoppner M.P."/>
            <person name="Ishida K."/>
            <person name="Kim E."/>
            <person name="Koreny L."/>
            <person name="Kroth P.G."/>
            <person name="Liu Y."/>
            <person name="Malik S.B."/>
            <person name="Maier U.G."/>
            <person name="McRose D."/>
            <person name="Mock T."/>
            <person name="Neilson J.A."/>
            <person name="Onodera N.T."/>
            <person name="Poole A.M."/>
            <person name="Pritham E.J."/>
            <person name="Richards T.A."/>
            <person name="Rocap G."/>
            <person name="Roy S.W."/>
            <person name="Sarai C."/>
            <person name="Schaack S."/>
            <person name="Shirato S."/>
            <person name="Slamovits C.H."/>
            <person name="Spencer D.F."/>
            <person name="Suzuki S."/>
            <person name="Worden A.Z."/>
            <person name="Zauner S."/>
            <person name="Barry K."/>
            <person name="Bell C."/>
            <person name="Bharti A.K."/>
            <person name="Crow J.A."/>
            <person name="Grimwood J."/>
            <person name="Kramer R."/>
            <person name="Lindquist E."/>
            <person name="Lucas S."/>
            <person name="Salamov A."/>
            <person name="McFadden G.I."/>
            <person name="Lane C.E."/>
            <person name="Keeling P.J."/>
            <person name="Gray M.W."/>
            <person name="Grigoriev I.V."/>
            <person name="Archibald J.M."/>
        </authorList>
    </citation>
    <scope>NUCLEOTIDE SEQUENCE</scope>
    <source>
        <strain evidence="3 5">CCMP2712</strain>
    </source>
</reference>
<reference evidence="5" key="2">
    <citation type="submission" date="2012-11" db="EMBL/GenBank/DDBJ databases">
        <authorList>
            <person name="Kuo A."/>
            <person name="Curtis B.A."/>
            <person name="Tanifuji G."/>
            <person name="Burki F."/>
            <person name="Gruber A."/>
            <person name="Irimia M."/>
            <person name="Maruyama S."/>
            <person name="Arias M.C."/>
            <person name="Ball S.G."/>
            <person name="Gile G.H."/>
            <person name="Hirakawa Y."/>
            <person name="Hopkins J.F."/>
            <person name="Rensing S.A."/>
            <person name="Schmutz J."/>
            <person name="Symeonidi A."/>
            <person name="Elias M."/>
            <person name="Eveleigh R.J."/>
            <person name="Herman E.K."/>
            <person name="Klute M.J."/>
            <person name="Nakayama T."/>
            <person name="Obornik M."/>
            <person name="Reyes-Prieto A."/>
            <person name="Armbrust E.V."/>
            <person name="Aves S.J."/>
            <person name="Beiko R.G."/>
            <person name="Coutinho P."/>
            <person name="Dacks J.B."/>
            <person name="Durnford D.G."/>
            <person name="Fast N.M."/>
            <person name="Green B.R."/>
            <person name="Grisdale C."/>
            <person name="Hempe F."/>
            <person name="Henrissat B."/>
            <person name="Hoppner M.P."/>
            <person name="Ishida K.-I."/>
            <person name="Kim E."/>
            <person name="Koreny L."/>
            <person name="Kroth P.G."/>
            <person name="Liu Y."/>
            <person name="Malik S.-B."/>
            <person name="Maier U.G."/>
            <person name="McRose D."/>
            <person name="Mock T."/>
            <person name="Neilson J.A."/>
            <person name="Onodera N.T."/>
            <person name="Poole A.M."/>
            <person name="Pritham E.J."/>
            <person name="Richards T.A."/>
            <person name="Rocap G."/>
            <person name="Roy S.W."/>
            <person name="Sarai C."/>
            <person name="Schaack S."/>
            <person name="Shirato S."/>
            <person name="Slamovits C.H."/>
            <person name="Spencer D.F."/>
            <person name="Suzuki S."/>
            <person name="Worden A.Z."/>
            <person name="Zauner S."/>
            <person name="Barry K."/>
            <person name="Bell C."/>
            <person name="Bharti A.K."/>
            <person name="Crow J.A."/>
            <person name="Grimwood J."/>
            <person name="Kramer R."/>
            <person name="Lindquist E."/>
            <person name="Lucas S."/>
            <person name="Salamov A."/>
            <person name="McFadden G.I."/>
            <person name="Lane C.E."/>
            <person name="Keeling P.J."/>
            <person name="Gray M.W."/>
            <person name="Grigoriev I.V."/>
            <person name="Archibald J.M."/>
        </authorList>
    </citation>
    <scope>NUCLEOTIDE SEQUENCE</scope>
    <source>
        <strain evidence="5">CCMP2712</strain>
    </source>
</reference>
<dbReference type="Pfam" id="PF00644">
    <property type="entry name" value="PARP"/>
    <property type="match status" value="1"/>
</dbReference>
<feature type="non-terminal residue" evidence="3">
    <location>
        <position position="1"/>
    </location>
</feature>
<evidence type="ECO:0000313" key="4">
    <source>
        <dbReference type="EnsemblProtists" id="EKX33036"/>
    </source>
</evidence>
<dbReference type="GO" id="GO:0005634">
    <property type="term" value="C:nucleus"/>
    <property type="evidence" value="ECO:0007669"/>
    <property type="project" value="TreeGrafter"/>
</dbReference>
<dbReference type="PaxDb" id="55529-EKX33036"/>
<dbReference type="GeneID" id="17289770"/>
<feature type="non-terminal residue" evidence="3">
    <location>
        <position position="193"/>
    </location>
</feature>
<accession>L1I9V5</accession>
<dbReference type="STRING" id="905079.L1I9V5"/>
<dbReference type="EC" id="2.4.2.-" evidence="1"/>
<keyword evidence="1" id="KW-0808">Transferase</keyword>
<dbReference type="Proteomes" id="UP000011087">
    <property type="component" value="Unassembled WGS sequence"/>
</dbReference>
<dbReference type="OrthoDB" id="6133115at2759"/>
<dbReference type="SUPFAM" id="SSF56399">
    <property type="entry name" value="ADP-ribosylation"/>
    <property type="match status" value="1"/>
</dbReference>
<dbReference type="InterPro" id="IPR012317">
    <property type="entry name" value="Poly(ADP-ribose)pol_cat_dom"/>
</dbReference>
<evidence type="ECO:0000256" key="1">
    <source>
        <dbReference type="RuleBase" id="RU362114"/>
    </source>
</evidence>
<organism evidence="3">
    <name type="scientific">Guillardia theta (strain CCMP2712)</name>
    <name type="common">Cryptophyte</name>
    <dbReference type="NCBI Taxonomy" id="905079"/>
    <lineage>
        <taxon>Eukaryota</taxon>
        <taxon>Cryptophyceae</taxon>
        <taxon>Pyrenomonadales</taxon>
        <taxon>Geminigeraceae</taxon>
        <taxon>Guillardia</taxon>
    </lineage>
</organism>
<dbReference type="eggNOG" id="KOG4177">
    <property type="taxonomic scope" value="Eukaryota"/>
</dbReference>
<keyword evidence="1" id="KW-0328">Glycosyltransferase</keyword>
<keyword evidence="5" id="KW-1185">Reference proteome</keyword>
<dbReference type="AlphaFoldDB" id="L1I9V5"/>
<evidence type="ECO:0000313" key="5">
    <source>
        <dbReference type="Proteomes" id="UP000011087"/>
    </source>
</evidence>
<dbReference type="InterPro" id="IPR051712">
    <property type="entry name" value="ARTD-AVP"/>
</dbReference>
<dbReference type="KEGG" id="gtt:GUITHDRAFT_53894"/>
<proteinExistence type="predicted"/>
<sequence length="193" mass="22006">KGFLVDRVFRVEDKNLWSAYALQRKSIGNSMMEQGKQHPTSAVSTWRDWMREELLGDQLSNEVFLFHGTQHEVTDVILSSGYGLDERVSKLSGHLGAGVYLAENSSKSDEYCTPDADGLCCMFLVRAALGSPYETTAKMTNQRRPPAGSDSRLFDSVIALTRETHPGSFLQWHREFVVYDRRQAYPEFLIQYR</sequence>
<dbReference type="RefSeq" id="XP_005820016.1">
    <property type="nucleotide sequence ID" value="XM_005819959.1"/>
</dbReference>
<gene>
    <name evidence="3" type="ORF">GUITHDRAFT_53894</name>
</gene>
<dbReference type="GO" id="GO:1990404">
    <property type="term" value="F:NAD+-protein mono-ADP-ribosyltransferase activity"/>
    <property type="evidence" value="ECO:0007669"/>
    <property type="project" value="TreeGrafter"/>
</dbReference>
<dbReference type="PANTHER" id="PTHR45740:SF2">
    <property type="entry name" value="POLY [ADP-RIBOSE] POLYMERASE"/>
    <property type="match status" value="1"/>
</dbReference>
<reference evidence="4" key="3">
    <citation type="submission" date="2015-06" db="UniProtKB">
        <authorList>
            <consortium name="EnsemblProtists"/>
        </authorList>
    </citation>
    <scope>IDENTIFICATION</scope>
</reference>
<dbReference type="Gene3D" id="3.90.228.10">
    <property type="match status" value="1"/>
</dbReference>
<dbReference type="PROSITE" id="PS51059">
    <property type="entry name" value="PARP_CATALYTIC"/>
    <property type="match status" value="1"/>
</dbReference>
<evidence type="ECO:0000313" key="3">
    <source>
        <dbReference type="EMBL" id="EKX33036.1"/>
    </source>
</evidence>
<feature type="domain" description="PARP catalytic" evidence="2">
    <location>
        <begin position="1"/>
        <end position="193"/>
    </location>
</feature>
<keyword evidence="1" id="KW-0520">NAD</keyword>
<dbReference type="HOGENOM" id="CLU_014825_3_0_1"/>
<dbReference type="EnsemblProtists" id="EKX33036">
    <property type="protein sequence ID" value="EKX33036"/>
    <property type="gene ID" value="GUITHDRAFT_53894"/>
</dbReference>